<dbReference type="OrthoDB" id="9804217at2"/>
<dbReference type="InterPro" id="IPR045186">
    <property type="entry name" value="Indole-3-glycerol_P_synth"/>
</dbReference>
<dbReference type="Pfam" id="PF00218">
    <property type="entry name" value="IGPS"/>
    <property type="match status" value="1"/>
</dbReference>
<dbReference type="STRING" id="1577474.GA0111570_10540"/>
<proteinExistence type="inferred from homology"/>
<dbReference type="SUPFAM" id="SSF51366">
    <property type="entry name" value="Ribulose-phoshate binding barrel"/>
    <property type="match status" value="1"/>
</dbReference>
<dbReference type="Proteomes" id="UP000199086">
    <property type="component" value="Unassembled WGS sequence"/>
</dbReference>
<comment type="similarity">
    <text evidence="3 9">Belongs to the TrpC family.</text>
</comment>
<dbReference type="GO" id="GO:0004425">
    <property type="term" value="F:indole-3-glycerol-phosphate synthase activity"/>
    <property type="evidence" value="ECO:0007669"/>
    <property type="project" value="UniProtKB-UniRule"/>
</dbReference>
<keyword evidence="4 9" id="KW-0028">Amino-acid biosynthesis</keyword>
<keyword evidence="5 9" id="KW-0210">Decarboxylase</keyword>
<dbReference type="EMBL" id="FMYF01000005">
    <property type="protein sequence ID" value="SDB85301.1"/>
    <property type="molecule type" value="Genomic_DNA"/>
</dbReference>
<dbReference type="GO" id="GO:0000162">
    <property type="term" value="P:L-tryptophan biosynthetic process"/>
    <property type="evidence" value="ECO:0007669"/>
    <property type="project" value="UniProtKB-UniRule"/>
</dbReference>
<dbReference type="InterPro" id="IPR001468">
    <property type="entry name" value="Indole-3-GlycerolPSynthase_CS"/>
</dbReference>
<sequence length="261" mass="27130">MGVLDELNAGARADMEERRALVGQDELVRRIAALPATRDPLPAFRAPGIAIIAEVKRSSPSKGALAEIADPAALAEAYAHGGADAISVLTEKHRFGGSLDDLAAVRARVDVPVLRKDFITDAYQLYEARAVGADLALLIVASLSDAELAALHATALDLGLTPLVETHTADEVRRAADAGAVLVGVNNRNLNTLEVDIRTFARLAPLVPEGTVLVAESGVRTPEDVRAFAEAGADVALIGEALVTGGDPVAGVRAMKEAVRG</sequence>
<dbReference type="GO" id="GO:0004640">
    <property type="term" value="F:phosphoribosylanthranilate isomerase activity"/>
    <property type="evidence" value="ECO:0007669"/>
    <property type="project" value="TreeGrafter"/>
</dbReference>
<dbReference type="Gene3D" id="3.20.20.70">
    <property type="entry name" value="Aldolase class I"/>
    <property type="match status" value="1"/>
</dbReference>
<evidence type="ECO:0000256" key="1">
    <source>
        <dbReference type="ARBA" id="ARBA00001633"/>
    </source>
</evidence>
<dbReference type="PANTHER" id="PTHR22854:SF2">
    <property type="entry name" value="INDOLE-3-GLYCEROL-PHOSPHATE SYNTHASE"/>
    <property type="match status" value="1"/>
</dbReference>
<dbReference type="CDD" id="cd00331">
    <property type="entry name" value="IGPS"/>
    <property type="match status" value="1"/>
</dbReference>
<dbReference type="InterPro" id="IPR013785">
    <property type="entry name" value="Aldolase_TIM"/>
</dbReference>
<dbReference type="PANTHER" id="PTHR22854">
    <property type="entry name" value="TRYPTOPHAN BIOSYNTHESIS PROTEIN"/>
    <property type="match status" value="1"/>
</dbReference>
<evidence type="ECO:0000259" key="10">
    <source>
        <dbReference type="Pfam" id="PF00218"/>
    </source>
</evidence>
<dbReference type="HAMAP" id="MF_00134_A">
    <property type="entry name" value="IGPS_A"/>
    <property type="match status" value="1"/>
</dbReference>
<evidence type="ECO:0000256" key="2">
    <source>
        <dbReference type="ARBA" id="ARBA00004696"/>
    </source>
</evidence>
<dbReference type="HAMAP" id="MF_00134_B">
    <property type="entry name" value="IGPS_B"/>
    <property type="match status" value="1"/>
</dbReference>
<dbReference type="AlphaFoldDB" id="A0A1G6GTP6"/>
<dbReference type="RefSeq" id="WP_092609394.1">
    <property type="nucleotide sequence ID" value="NZ_FMYF01000005.1"/>
</dbReference>
<reference evidence="11 12" key="1">
    <citation type="submission" date="2016-06" db="EMBL/GenBank/DDBJ databases">
        <authorList>
            <person name="Olsen C.W."/>
            <person name="Carey S."/>
            <person name="Hinshaw L."/>
            <person name="Karasin A.I."/>
        </authorList>
    </citation>
    <scope>NUCLEOTIDE SEQUENCE [LARGE SCALE GENOMIC DNA]</scope>
    <source>
        <strain evidence="11 12">LZ-22</strain>
    </source>
</reference>
<gene>
    <name evidence="9" type="primary">trpC</name>
    <name evidence="11" type="ORF">GA0111570_10540</name>
</gene>
<evidence type="ECO:0000256" key="5">
    <source>
        <dbReference type="ARBA" id="ARBA00022793"/>
    </source>
</evidence>
<dbReference type="NCBIfam" id="NF001377">
    <property type="entry name" value="PRK00278.2-4"/>
    <property type="match status" value="1"/>
</dbReference>
<protein>
    <recommendedName>
        <fullName evidence="9">Indole-3-glycerol phosphate synthase</fullName>
        <shortName evidence="9">IGPS</shortName>
        <ecNumber evidence="9">4.1.1.48</ecNumber>
    </recommendedName>
</protein>
<evidence type="ECO:0000256" key="7">
    <source>
        <dbReference type="ARBA" id="ARBA00023141"/>
    </source>
</evidence>
<evidence type="ECO:0000256" key="3">
    <source>
        <dbReference type="ARBA" id="ARBA00008737"/>
    </source>
</evidence>
<evidence type="ECO:0000313" key="12">
    <source>
        <dbReference type="Proteomes" id="UP000199086"/>
    </source>
</evidence>
<evidence type="ECO:0000256" key="6">
    <source>
        <dbReference type="ARBA" id="ARBA00022822"/>
    </source>
</evidence>
<dbReference type="NCBIfam" id="NF001369">
    <property type="entry name" value="PRK00278.1-1"/>
    <property type="match status" value="1"/>
</dbReference>
<keyword evidence="8 9" id="KW-0456">Lyase</keyword>
<dbReference type="FunFam" id="3.20.20.70:FF:000024">
    <property type="entry name" value="Indole-3-glycerol phosphate synthase"/>
    <property type="match status" value="1"/>
</dbReference>
<keyword evidence="7 9" id="KW-0057">Aromatic amino acid biosynthesis</keyword>
<accession>A0A1G6GTP6</accession>
<dbReference type="InterPro" id="IPR011060">
    <property type="entry name" value="RibuloseP-bd_barrel"/>
</dbReference>
<comment type="pathway">
    <text evidence="2 9">Amino-acid biosynthesis; L-tryptophan biosynthesis; L-tryptophan from chorismate: step 4/5.</text>
</comment>
<keyword evidence="6 9" id="KW-0822">Tryptophan biosynthesis</keyword>
<organism evidence="11 12">
    <name type="scientific">Raineyella antarctica</name>
    <dbReference type="NCBI Taxonomy" id="1577474"/>
    <lineage>
        <taxon>Bacteria</taxon>
        <taxon>Bacillati</taxon>
        <taxon>Actinomycetota</taxon>
        <taxon>Actinomycetes</taxon>
        <taxon>Propionibacteriales</taxon>
        <taxon>Propionibacteriaceae</taxon>
        <taxon>Raineyella</taxon>
    </lineage>
</organism>
<name>A0A1G6GTP6_9ACTN</name>
<keyword evidence="12" id="KW-1185">Reference proteome</keyword>
<dbReference type="EC" id="4.1.1.48" evidence="9"/>
<dbReference type="InterPro" id="IPR013798">
    <property type="entry name" value="Indole-3-glycerol_P_synth_dom"/>
</dbReference>
<dbReference type="PROSITE" id="PS00614">
    <property type="entry name" value="IGPS"/>
    <property type="match status" value="1"/>
</dbReference>
<evidence type="ECO:0000256" key="4">
    <source>
        <dbReference type="ARBA" id="ARBA00022605"/>
    </source>
</evidence>
<feature type="domain" description="Indole-3-glycerol phosphate synthase" evidence="10">
    <location>
        <begin position="5"/>
        <end position="253"/>
    </location>
</feature>
<dbReference type="UniPathway" id="UPA00035">
    <property type="reaction ID" value="UER00043"/>
</dbReference>
<evidence type="ECO:0000256" key="9">
    <source>
        <dbReference type="HAMAP-Rule" id="MF_00134"/>
    </source>
</evidence>
<comment type="catalytic activity">
    <reaction evidence="1 9">
        <text>1-(2-carboxyphenylamino)-1-deoxy-D-ribulose 5-phosphate + H(+) = (1S,2R)-1-C-(indol-3-yl)glycerol 3-phosphate + CO2 + H2O</text>
        <dbReference type="Rhea" id="RHEA:23476"/>
        <dbReference type="ChEBI" id="CHEBI:15377"/>
        <dbReference type="ChEBI" id="CHEBI:15378"/>
        <dbReference type="ChEBI" id="CHEBI:16526"/>
        <dbReference type="ChEBI" id="CHEBI:58613"/>
        <dbReference type="ChEBI" id="CHEBI:58866"/>
        <dbReference type="EC" id="4.1.1.48"/>
    </reaction>
</comment>
<evidence type="ECO:0000313" key="11">
    <source>
        <dbReference type="EMBL" id="SDB85301.1"/>
    </source>
</evidence>
<evidence type="ECO:0000256" key="8">
    <source>
        <dbReference type="ARBA" id="ARBA00023239"/>
    </source>
</evidence>